<dbReference type="HOGENOM" id="CLU_2341281_0_0_9"/>
<dbReference type="AlphaFoldDB" id="V6M7M9"/>
<reference evidence="1 2" key="1">
    <citation type="journal article" date="2014" name="Genome Announc.">
        <title>Draft Genome Sequence of Brevibacillus panacihumi Strain W25, a Halotolerant Hydrocarbon-Degrading Bacterium.</title>
        <authorList>
            <person name="Wang X."/>
            <person name="Jin D."/>
            <person name="Zhou L."/>
            <person name="Wu L."/>
            <person name="An W."/>
            <person name="Chen Y."/>
            <person name="Zhao L."/>
        </authorList>
    </citation>
    <scope>NUCLEOTIDE SEQUENCE [LARGE SCALE GENOMIC DNA]</scope>
    <source>
        <strain evidence="1 2">W25</strain>
    </source>
</reference>
<evidence type="ECO:0000313" key="1">
    <source>
        <dbReference type="EMBL" id="EST54556.1"/>
    </source>
</evidence>
<dbReference type="Proteomes" id="UP000017973">
    <property type="component" value="Unassembled WGS sequence"/>
</dbReference>
<accession>V6M7M9</accession>
<keyword evidence="2" id="KW-1185">Reference proteome</keyword>
<protein>
    <submittedName>
        <fullName evidence="1">Uncharacterized protein</fullName>
    </submittedName>
</protein>
<organism evidence="1 2">
    <name type="scientific">Brevibacillus panacihumi W25</name>
    <dbReference type="NCBI Taxonomy" id="1408254"/>
    <lineage>
        <taxon>Bacteria</taxon>
        <taxon>Bacillati</taxon>
        <taxon>Bacillota</taxon>
        <taxon>Bacilli</taxon>
        <taxon>Bacillales</taxon>
        <taxon>Paenibacillaceae</taxon>
        <taxon>Brevibacillus</taxon>
    </lineage>
</organism>
<sequence>MKQAMKDGLEKLDAGLQKNLMSGSQRRVTVGSEQDQPIADKIRNTSALAYDEPLGHFQRDRSPRGIYRKIAVREPLGRDILQKRLILSLYGLGTIPA</sequence>
<dbReference type="EMBL" id="AYJU01000016">
    <property type="protein sequence ID" value="EST54556.1"/>
    <property type="molecule type" value="Genomic_DNA"/>
</dbReference>
<dbReference type="STRING" id="1408254.T458_12465"/>
<comment type="caution">
    <text evidence="1">The sequence shown here is derived from an EMBL/GenBank/DDBJ whole genome shotgun (WGS) entry which is preliminary data.</text>
</comment>
<gene>
    <name evidence="1" type="ORF">T458_12465</name>
</gene>
<name>V6M7M9_9BACL</name>
<evidence type="ECO:0000313" key="2">
    <source>
        <dbReference type="Proteomes" id="UP000017973"/>
    </source>
</evidence>
<proteinExistence type="predicted"/>